<keyword evidence="2" id="KW-1003">Cell membrane</keyword>
<dbReference type="RefSeq" id="WP_377907198.1">
    <property type="nucleotide sequence ID" value="NZ_JBHRZS010000007.1"/>
</dbReference>
<keyword evidence="5" id="KW-1185">Reference proteome</keyword>
<dbReference type="SUPFAM" id="SSF63825">
    <property type="entry name" value="YWTD domain"/>
    <property type="match status" value="1"/>
</dbReference>
<dbReference type="InterPro" id="IPR009722">
    <property type="entry name" value="YjiK/CarP"/>
</dbReference>
<dbReference type="EMBL" id="JBHRZS010000007">
    <property type="protein sequence ID" value="MFC3881848.1"/>
    <property type="molecule type" value="Genomic_DNA"/>
</dbReference>
<evidence type="ECO:0000256" key="3">
    <source>
        <dbReference type="ARBA" id="ARBA00023136"/>
    </source>
</evidence>
<organism evidence="4 5">
    <name type="scientific">Algoriphagus namhaensis</name>
    <dbReference type="NCBI Taxonomy" id="915353"/>
    <lineage>
        <taxon>Bacteria</taxon>
        <taxon>Pseudomonadati</taxon>
        <taxon>Bacteroidota</taxon>
        <taxon>Cytophagia</taxon>
        <taxon>Cytophagales</taxon>
        <taxon>Cyclobacteriaceae</taxon>
        <taxon>Algoriphagus</taxon>
    </lineage>
</organism>
<proteinExistence type="predicted"/>
<dbReference type="Proteomes" id="UP001595805">
    <property type="component" value="Unassembled WGS sequence"/>
</dbReference>
<evidence type="ECO:0000313" key="5">
    <source>
        <dbReference type="Proteomes" id="UP001595805"/>
    </source>
</evidence>
<protein>
    <submittedName>
        <fullName evidence="4">SdiA-regulated domain-containing protein</fullName>
    </submittedName>
</protein>
<dbReference type="Pfam" id="PF06977">
    <property type="entry name" value="SdiA-regulated"/>
    <property type="match status" value="1"/>
</dbReference>
<name>A0ABV8AV64_9BACT</name>
<gene>
    <name evidence="4" type="ORF">ACFOSV_16755</name>
</gene>
<evidence type="ECO:0000313" key="4">
    <source>
        <dbReference type="EMBL" id="MFC3881848.1"/>
    </source>
</evidence>
<accession>A0ABV8AV64</accession>
<evidence type="ECO:0000256" key="1">
    <source>
        <dbReference type="ARBA" id="ARBA00004236"/>
    </source>
</evidence>
<reference evidence="5" key="1">
    <citation type="journal article" date="2019" name="Int. J. Syst. Evol. Microbiol.">
        <title>The Global Catalogue of Microorganisms (GCM) 10K type strain sequencing project: providing services to taxonomists for standard genome sequencing and annotation.</title>
        <authorList>
            <consortium name="The Broad Institute Genomics Platform"/>
            <consortium name="The Broad Institute Genome Sequencing Center for Infectious Disease"/>
            <person name="Wu L."/>
            <person name="Ma J."/>
        </authorList>
    </citation>
    <scope>NUCLEOTIDE SEQUENCE [LARGE SCALE GENOMIC DNA]</scope>
    <source>
        <strain evidence="5">CCUG 60523</strain>
    </source>
</reference>
<sequence length="259" mass="29932">MDYRFPAPYSLEELTVVNLPRKMAEVSGLEWTADNQLWAIEDESSSIYSLDPKSGEIINDKKFAKNTDIEDLLVIDGVAWVLESNGKLYEVKNPLQENQETETYSFPFKERRDFEAIVHWEGSDYIWVFCKDCKWDDGSKESSFYPFSLAEKEYLLDQSQKIKRKNFRNLPNLDDDKKFQMQPSGAAKHPLRDEIYIISSAGNWLATYDLEFELIDAFELDPSIFKQPEGITFDQTGNLYISNEGRGGAANLLVFPFRP</sequence>
<evidence type="ECO:0000256" key="2">
    <source>
        <dbReference type="ARBA" id="ARBA00022475"/>
    </source>
</evidence>
<comment type="subcellular location">
    <subcellularLocation>
        <location evidence="1">Cell membrane</location>
    </subcellularLocation>
</comment>
<comment type="caution">
    <text evidence="4">The sequence shown here is derived from an EMBL/GenBank/DDBJ whole genome shotgun (WGS) entry which is preliminary data.</text>
</comment>
<keyword evidence="3" id="KW-0472">Membrane</keyword>